<evidence type="ECO:0000256" key="3">
    <source>
        <dbReference type="ARBA" id="ARBA00023136"/>
    </source>
</evidence>
<keyword evidence="2 4" id="KW-0963">Cytoplasm</keyword>
<evidence type="ECO:0000256" key="4">
    <source>
        <dbReference type="HAMAP-Rule" id="MF_00695"/>
    </source>
</evidence>
<dbReference type="Proteomes" id="UP001596425">
    <property type="component" value="Unassembled WGS sequence"/>
</dbReference>
<evidence type="ECO:0000256" key="1">
    <source>
        <dbReference type="ARBA" id="ARBA00022475"/>
    </source>
</evidence>
<organism evidence="5 7">
    <name type="scientific">Microbulbifer taiwanensis</name>
    <dbReference type="NCBI Taxonomy" id="986746"/>
    <lineage>
        <taxon>Bacteria</taxon>
        <taxon>Pseudomonadati</taxon>
        <taxon>Pseudomonadota</taxon>
        <taxon>Gammaproteobacteria</taxon>
        <taxon>Cellvibrionales</taxon>
        <taxon>Microbulbiferaceae</taxon>
        <taxon>Microbulbifer</taxon>
    </lineage>
</organism>
<reference evidence="7" key="2">
    <citation type="journal article" date="2019" name="Int. J. Syst. Evol. Microbiol.">
        <title>The Global Catalogue of Microorganisms (GCM) 10K type strain sequencing project: providing services to taxonomists for standard genome sequencing and annotation.</title>
        <authorList>
            <consortium name="The Broad Institute Genomics Platform"/>
            <consortium name="The Broad Institute Genome Sequencing Center for Infectious Disease"/>
            <person name="Wu L."/>
            <person name="Ma J."/>
        </authorList>
    </citation>
    <scope>NUCLEOTIDE SEQUENCE [LARGE SCALE GENOMIC DNA]</scope>
    <source>
        <strain evidence="7">CGMCC 1.13718</strain>
    </source>
</reference>
<dbReference type="EMBL" id="JBHSVR010000001">
    <property type="protein sequence ID" value="MFC6631702.1"/>
    <property type="molecule type" value="Genomic_DNA"/>
</dbReference>
<dbReference type="PANTHER" id="PTHR38100:SF1">
    <property type="entry name" value="HIGH FREQUENCY LYSOGENIZATION PROTEIN HFLD"/>
    <property type="match status" value="1"/>
</dbReference>
<reference evidence="5" key="3">
    <citation type="submission" date="2024-09" db="EMBL/GenBank/DDBJ databases">
        <authorList>
            <person name="Sun Q."/>
            <person name="Mori K."/>
        </authorList>
    </citation>
    <scope>NUCLEOTIDE SEQUENCE</scope>
    <source>
        <strain evidence="5">CCM 7856</strain>
    </source>
</reference>
<dbReference type="EMBL" id="JBHSVR010000001">
    <property type="protein sequence ID" value="MFC6635827.1"/>
    <property type="molecule type" value="Genomic_DNA"/>
</dbReference>
<reference evidence="5" key="1">
    <citation type="journal article" date="2014" name="Int. J. Syst. Evol. Microbiol.">
        <title>Complete genome of a new Firmicutes species belonging to the dominant human colonic microbiota ('Ruminococcus bicirculans') reveals two chromosomes and a selective capacity to utilize plant glucans.</title>
        <authorList>
            <consortium name="NISC Comparative Sequencing Program"/>
            <person name="Wegmann U."/>
            <person name="Louis P."/>
            <person name="Goesmann A."/>
            <person name="Henrissat B."/>
            <person name="Duncan S.H."/>
            <person name="Flint H.J."/>
        </authorList>
    </citation>
    <scope>NUCLEOTIDE SEQUENCE</scope>
    <source>
        <strain evidence="5">CCM 7856</strain>
    </source>
</reference>
<proteinExistence type="inferred from homology"/>
<dbReference type="RefSeq" id="WP_193194219.1">
    <property type="nucleotide sequence ID" value="NZ_JACZFR010000056.1"/>
</dbReference>
<keyword evidence="3 4" id="KW-0472">Membrane</keyword>
<comment type="subcellular location">
    <subcellularLocation>
        <location evidence="4">Cytoplasm</location>
    </subcellularLocation>
    <subcellularLocation>
        <location evidence="4">Cell membrane</location>
        <topology evidence="4">Peripheral membrane protein</topology>
        <orientation evidence="4">Cytoplasmic side</orientation>
    </subcellularLocation>
</comment>
<comment type="caution">
    <text evidence="5">The sequence shown here is derived from an EMBL/GenBank/DDBJ whole genome shotgun (WGS) entry which is preliminary data.</text>
</comment>
<evidence type="ECO:0000313" key="7">
    <source>
        <dbReference type="Proteomes" id="UP001596425"/>
    </source>
</evidence>
<dbReference type="NCBIfam" id="NF001246">
    <property type="entry name" value="PRK00218.1-2"/>
    <property type="match status" value="1"/>
</dbReference>
<keyword evidence="1 4" id="KW-1003">Cell membrane</keyword>
<name>A0ABW1YJB7_9GAMM</name>
<evidence type="ECO:0000313" key="6">
    <source>
        <dbReference type="EMBL" id="MFC6635827.1"/>
    </source>
</evidence>
<protein>
    <recommendedName>
        <fullName evidence="4">High frequency lysogenization protein HflD homolog</fullName>
    </recommendedName>
</protein>
<dbReference type="SUPFAM" id="SSF101322">
    <property type="entry name" value="YcfC-like"/>
    <property type="match status" value="1"/>
</dbReference>
<sequence>MSNWREQALALAGIFQSATLVERLAKTGNAPQEQLETGIYSLFQLNPDNAEAVFGGADKLLPGLKVSRQLLQSRQHPEYTDCLRYALSILYLQRQLSKKNDLLAIIGSRLDKAKTQAEHFSLTHENVFSNLASIYSDTLSTFRFRIQVLGDFNYLQQQRIANQIRTMLFAGVRAATLWRQLGGRRLHLLFQRKKLLAATDALIAQLESANLHSGEKS</sequence>
<dbReference type="Gene3D" id="1.10.3890.10">
    <property type="entry name" value="HflD-like"/>
    <property type="match status" value="1"/>
</dbReference>
<accession>A0ABW1YJB7</accession>
<dbReference type="InterPro" id="IPR007451">
    <property type="entry name" value="HflD"/>
</dbReference>
<keyword evidence="7" id="KW-1185">Reference proteome</keyword>
<evidence type="ECO:0000313" key="5">
    <source>
        <dbReference type="EMBL" id="MFC6631702.1"/>
    </source>
</evidence>
<gene>
    <name evidence="4 5" type="primary">hflD</name>
    <name evidence="5" type="ORF">ACFQBM_00325</name>
    <name evidence="6" type="ORF">ACFQBM_21370</name>
</gene>
<evidence type="ECO:0000256" key="2">
    <source>
        <dbReference type="ARBA" id="ARBA00022490"/>
    </source>
</evidence>
<dbReference type="HAMAP" id="MF_00695">
    <property type="entry name" value="HflD_protein"/>
    <property type="match status" value="1"/>
</dbReference>
<dbReference type="InterPro" id="IPR035932">
    <property type="entry name" value="HflD-like_sf"/>
</dbReference>
<comment type="similarity">
    <text evidence="4">Belongs to the HflD family.</text>
</comment>
<dbReference type="PANTHER" id="PTHR38100">
    <property type="entry name" value="HIGH FREQUENCY LYSOGENIZATION PROTEIN HFLD"/>
    <property type="match status" value="1"/>
</dbReference>
<dbReference type="Pfam" id="PF04356">
    <property type="entry name" value="DUF489"/>
    <property type="match status" value="1"/>
</dbReference>